<keyword evidence="7" id="KW-0007">Acetylation</keyword>
<evidence type="ECO:0000256" key="6">
    <source>
        <dbReference type="ARBA" id="ARBA00022989"/>
    </source>
</evidence>
<dbReference type="OrthoDB" id="630188at2759"/>
<evidence type="ECO:0000256" key="5">
    <source>
        <dbReference type="ARBA" id="ARBA00022968"/>
    </source>
</evidence>
<keyword evidence="5" id="KW-0735">Signal-anchor</keyword>
<evidence type="ECO:0000313" key="13">
    <source>
        <dbReference type="EMBL" id="GFP80075.1"/>
    </source>
</evidence>
<comment type="similarity">
    <text evidence="3">Belongs to the histone H3 family.</text>
</comment>
<evidence type="ECO:0000259" key="11">
    <source>
        <dbReference type="Pfam" id="PF13839"/>
    </source>
</evidence>
<dbReference type="InterPro" id="IPR007125">
    <property type="entry name" value="H2A/H2B/H3"/>
</dbReference>
<feature type="region of interest" description="Disordered" evidence="9">
    <location>
        <begin position="1"/>
        <end position="42"/>
    </location>
</feature>
<dbReference type="GO" id="GO:0046982">
    <property type="term" value="F:protein heterodimerization activity"/>
    <property type="evidence" value="ECO:0007669"/>
    <property type="project" value="InterPro"/>
</dbReference>
<dbReference type="InterPro" id="IPR029962">
    <property type="entry name" value="TBL"/>
</dbReference>
<accession>A0A830B7F9</accession>
<dbReference type="CDD" id="cd22911">
    <property type="entry name" value="HFD_H3"/>
    <property type="match status" value="1"/>
</dbReference>
<evidence type="ECO:0000256" key="1">
    <source>
        <dbReference type="ARBA" id="ARBA00004167"/>
    </source>
</evidence>
<dbReference type="GO" id="GO:0016413">
    <property type="term" value="F:O-acetyltransferase activity"/>
    <property type="evidence" value="ECO:0007669"/>
    <property type="project" value="InterPro"/>
</dbReference>
<dbReference type="Proteomes" id="UP000653305">
    <property type="component" value="Unassembled WGS sequence"/>
</dbReference>
<keyword evidence="8" id="KW-0472">Membrane</keyword>
<evidence type="ECO:0000256" key="4">
    <source>
        <dbReference type="ARBA" id="ARBA00022692"/>
    </source>
</evidence>
<dbReference type="GO" id="GO:0000786">
    <property type="term" value="C:nucleosome"/>
    <property type="evidence" value="ECO:0007669"/>
    <property type="project" value="InterPro"/>
</dbReference>
<keyword evidence="6" id="KW-1133">Transmembrane helix</keyword>
<dbReference type="PANTHER" id="PTHR32285:SF57">
    <property type="entry name" value="XYLOGLUCAN O-ACETYLTRANSFERASE 1"/>
    <property type="match status" value="1"/>
</dbReference>
<dbReference type="Pfam" id="PF13839">
    <property type="entry name" value="PC-Esterase"/>
    <property type="match status" value="1"/>
</dbReference>
<evidence type="ECO:0000256" key="7">
    <source>
        <dbReference type="ARBA" id="ARBA00022990"/>
    </source>
</evidence>
<dbReference type="Pfam" id="PF00125">
    <property type="entry name" value="Histone"/>
    <property type="match status" value="1"/>
</dbReference>
<dbReference type="SMART" id="SM00428">
    <property type="entry name" value="H3"/>
    <property type="match status" value="1"/>
</dbReference>
<protein>
    <submittedName>
        <fullName evidence="13">Protein altered xyloglucan 4</fullName>
    </submittedName>
</protein>
<evidence type="ECO:0000256" key="9">
    <source>
        <dbReference type="SAM" id="MobiDB-lite"/>
    </source>
</evidence>
<dbReference type="Pfam" id="PF14416">
    <property type="entry name" value="PMR5N"/>
    <property type="match status" value="1"/>
</dbReference>
<dbReference type="GO" id="GO:0016020">
    <property type="term" value="C:membrane"/>
    <property type="evidence" value="ECO:0007669"/>
    <property type="project" value="UniProtKB-SubCell"/>
</dbReference>
<proteinExistence type="inferred from homology"/>
<dbReference type="PANTHER" id="PTHR32285">
    <property type="entry name" value="PROTEIN TRICHOME BIREFRINGENCE-LIKE 9-RELATED"/>
    <property type="match status" value="1"/>
</dbReference>
<dbReference type="GO" id="GO:0030527">
    <property type="term" value="F:structural constituent of chromatin"/>
    <property type="evidence" value="ECO:0007669"/>
    <property type="project" value="InterPro"/>
</dbReference>
<dbReference type="EMBL" id="BMAC01000015">
    <property type="protein sequence ID" value="GFP80075.1"/>
    <property type="molecule type" value="Genomic_DNA"/>
</dbReference>
<comment type="similarity">
    <text evidence="2">Belongs to the PC-esterase family. TBL subfamily.</text>
</comment>
<feature type="domain" description="Trichome birefringence-like C-terminal" evidence="11">
    <location>
        <begin position="172"/>
        <end position="465"/>
    </location>
</feature>
<dbReference type="AlphaFoldDB" id="A0A830B7F9"/>
<evidence type="ECO:0000259" key="10">
    <source>
        <dbReference type="Pfam" id="PF00125"/>
    </source>
</evidence>
<organism evidence="13 14">
    <name type="scientific">Phtheirospermum japonicum</name>
    <dbReference type="NCBI Taxonomy" id="374723"/>
    <lineage>
        <taxon>Eukaryota</taxon>
        <taxon>Viridiplantae</taxon>
        <taxon>Streptophyta</taxon>
        <taxon>Embryophyta</taxon>
        <taxon>Tracheophyta</taxon>
        <taxon>Spermatophyta</taxon>
        <taxon>Magnoliopsida</taxon>
        <taxon>eudicotyledons</taxon>
        <taxon>Gunneridae</taxon>
        <taxon>Pentapetalae</taxon>
        <taxon>asterids</taxon>
        <taxon>lamiids</taxon>
        <taxon>Lamiales</taxon>
        <taxon>Orobanchaceae</taxon>
        <taxon>Orobanchaceae incertae sedis</taxon>
        <taxon>Phtheirospermum</taxon>
    </lineage>
</organism>
<dbReference type="Gene3D" id="1.10.20.10">
    <property type="entry name" value="Histone, subunit A"/>
    <property type="match status" value="2"/>
</dbReference>
<dbReference type="InterPro" id="IPR000164">
    <property type="entry name" value="Histone_H3/CENP-A"/>
</dbReference>
<feature type="domain" description="Core Histone H2A/H2B/H3" evidence="10">
    <location>
        <begin position="72"/>
        <end position="104"/>
    </location>
</feature>
<keyword evidence="4" id="KW-0812">Transmembrane</keyword>
<evidence type="ECO:0000259" key="12">
    <source>
        <dbReference type="Pfam" id="PF14416"/>
    </source>
</evidence>
<evidence type="ECO:0000256" key="8">
    <source>
        <dbReference type="ARBA" id="ARBA00023136"/>
    </source>
</evidence>
<evidence type="ECO:0000256" key="3">
    <source>
        <dbReference type="ARBA" id="ARBA00010343"/>
    </source>
</evidence>
<evidence type="ECO:0000313" key="14">
    <source>
        <dbReference type="Proteomes" id="UP000653305"/>
    </source>
</evidence>
<dbReference type="FunFam" id="1.10.20.10:FF:000111">
    <property type="entry name" value="Histone H3"/>
    <property type="match status" value="1"/>
</dbReference>
<dbReference type="PRINTS" id="PR00622">
    <property type="entry name" value="HISTONEH3"/>
</dbReference>
<reference evidence="13" key="1">
    <citation type="submission" date="2020-07" db="EMBL/GenBank/DDBJ databases">
        <title>Ethylene signaling mediates host invasion by parasitic plants.</title>
        <authorList>
            <person name="Yoshida S."/>
        </authorList>
    </citation>
    <scope>NUCLEOTIDE SEQUENCE</scope>
    <source>
        <strain evidence="13">Okayama</strain>
    </source>
</reference>
<feature type="domain" description="Trichome birefringence-like N-terminal" evidence="12">
    <location>
        <begin position="119"/>
        <end position="171"/>
    </location>
</feature>
<name>A0A830B7F9_9LAMI</name>
<comment type="subcellular location">
    <subcellularLocation>
        <location evidence="1">Membrane</location>
        <topology evidence="1">Single-pass membrane protein</topology>
    </subcellularLocation>
</comment>
<dbReference type="GO" id="GO:0003677">
    <property type="term" value="F:DNA binding"/>
    <property type="evidence" value="ECO:0007669"/>
    <property type="project" value="InterPro"/>
</dbReference>
<evidence type="ECO:0000256" key="2">
    <source>
        <dbReference type="ARBA" id="ARBA00007727"/>
    </source>
</evidence>
<dbReference type="InterPro" id="IPR026057">
    <property type="entry name" value="TBL_C"/>
</dbReference>
<dbReference type="InterPro" id="IPR025846">
    <property type="entry name" value="TBL_N"/>
</dbReference>
<comment type="caution">
    <text evidence="13">The sequence shown here is derived from an EMBL/GenBank/DDBJ whole genome shotgun (WGS) entry which is preliminary data.</text>
</comment>
<gene>
    <name evidence="13" type="ORF">PHJA_000150900</name>
</gene>
<dbReference type="InterPro" id="IPR009072">
    <property type="entry name" value="Histone-fold"/>
</dbReference>
<dbReference type="SUPFAM" id="SSF47113">
    <property type="entry name" value="Histone-fold"/>
    <property type="match status" value="1"/>
</dbReference>
<dbReference type="GO" id="GO:0005794">
    <property type="term" value="C:Golgi apparatus"/>
    <property type="evidence" value="ECO:0007669"/>
    <property type="project" value="TreeGrafter"/>
</dbReference>
<sequence length="481" mass="55285">MARTKQTARKFTGGKATRKQLATKAARKSAPATGGVKKPHRFRPRTVALREIQKYQKSTELLIRKLPFQRLAYLVGLFEDTNLCVIHAKKVTIMPKDIQLAKRIRSKQSVIDKNVVQTSCDYSNGEWVPNNLGPLYNGTTCDTIKTGQNCMVYGRPDKDYLHWKWKPKTCELPRFEPMSFLKLHKNKHIAFVGDSLARNQLESLLCMLATVSKPNLYYTNGDDNKFRKWHFDDPHNVNVSIYWSPFLVSGVEKTNEQNFNTLYLDLVDEKWAKDLENIDMLVLSAGHWYLHPAVYYDNNNNNSLLGCHFHENCTEIGFYDIFGKALKTVFGSVIERKTSEVSVFLTTFSPHHFEGEWDKFGACSKTRPYNESEIVLEGMNEEMRKVGVESVREAKLRGGDKEFVNNVRFEALDITKLALLRPDGHPGPYMNPFPFANGVSERVQNDCVHWCLPGPIDTWNEILLNVIKRWAWAGENNENRL</sequence>
<keyword evidence="14" id="KW-1185">Reference proteome</keyword>